<protein>
    <submittedName>
        <fullName evidence="2">Uncharacterized protein</fullName>
    </submittedName>
</protein>
<sequence length="132" mass="14859">MLVELEHAVNDPNFFESDDDGATVDIGELPPDKVDIVPDIEEIEENTLDDSCPRDNSGRLKVHSSVPSTASTSTYPNNDSVTRTVQKTKRKKNINGKSRETNRIRQKVRHNFVIILGNDNDIENVRSQIKQS</sequence>
<proteinExistence type="predicted"/>
<organism evidence="2 3">
    <name type="scientific">Nephila pilipes</name>
    <name type="common">Giant wood spider</name>
    <name type="synonym">Nephila maculata</name>
    <dbReference type="NCBI Taxonomy" id="299642"/>
    <lineage>
        <taxon>Eukaryota</taxon>
        <taxon>Metazoa</taxon>
        <taxon>Ecdysozoa</taxon>
        <taxon>Arthropoda</taxon>
        <taxon>Chelicerata</taxon>
        <taxon>Arachnida</taxon>
        <taxon>Araneae</taxon>
        <taxon>Araneomorphae</taxon>
        <taxon>Entelegynae</taxon>
        <taxon>Araneoidea</taxon>
        <taxon>Nephilidae</taxon>
        <taxon>Nephila</taxon>
    </lineage>
</organism>
<evidence type="ECO:0000313" key="2">
    <source>
        <dbReference type="EMBL" id="GFT52851.1"/>
    </source>
</evidence>
<dbReference type="AlphaFoldDB" id="A0A8X6P7B2"/>
<feature type="compositionally biased region" description="Polar residues" evidence="1">
    <location>
        <begin position="65"/>
        <end position="80"/>
    </location>
</feature>
<gene>
    <name evidence="2" type="ORF">NPIL_599951</name>
</gene>
<comment type="caution">
    <text evidence="2">The sequence shown here is derived from an EMBL/GenBank/DDBJ whole genome shotgun (WGS) entry which is preliminary data.</text>
</comment>
<dbReference type="EMBL" id="BMAW01017223">
    <property type="protein sequence ID" value="GFT52851.1"/>
    <property type="molecule type" value="Genomic_DNA"/>
</dbReference>
<feature type="region of interest" description="Disordered" evidence="1">
    <location>
        <begin position="48"/>
        <end position="105"/>
    </location>
</feature>
<keyword evidence="3" id="KW-1185">Reference proteome</keyword>
<feature type="region of interest" description="Disordered" evidence="1">
    <location>
        <begin position="1"/>
        <end position="32"/>
    </location>
</feature>
<dbReference type="Proteomes" id="UP000887013">
    <property type="component" value="Unassembled WGS sequence"/>
</dbReference>
<name>A0A8X6P7B2_NEPPI</name>
<evidence type="ECO:0000256" key="1">
    <source>
        <dbReference type="SAM" id="MobiDB-lite"/>
    </source>
</evidence>
<accession>A0A8X6P7B2</accession>
<reference evidence="2" key="1">
    <citation type="submission" date="2020-08" db="EMBL/GenBank/DDBJ databases">
        <title>Multicomponent nature underlies the extraordinary mechanical properties of spider dragline silk.</title>
        <authorList>
            <person name="Kono N."/>
            <person name="Nakamura H."/>
            <person name="Mori M."/>
            <person name="Yoshida Y."/>
            <person name="Ohtoshi R."/>
            <person name="Malay A.D."/>
            <person name="Moran D.A.P."/>
            <person name="Tomita M."/>
            <person name="Numata K."/>
            <person name="Arakawa K."/>
        </authorList>
    </citation>
    <scope>NUCLEOTIDE SEQUENCE</scope>
</reference>
<evidence type="ECO:0000313" key="3">
    <source>
        <dbReference type="Proteomes" id="UP000887013"/>
    </source>
</evidence>